<dbReference type="EMBL" id="BSYJ01000001">
    <property type="protein sequence ID" value="GMG86073.1"/>
    <property type="molecule type" value="Genomic_DNA"/>
</dbReference>
<evidence type="ECO:0000313" key="3">
    <source>
        <dbReference type="EMBL" id="GMG86073.1"/>
    </source>
</evidence>
<sequence>MRSVLVVFAHPHLESSRINRAMLQAAGTVPHVTVRDLYECYPDFYVDVAQEQALLRNHDVVVLQHPLFWYSCPALMK</sequence>
<reference evidence="3 4" key="1">
    <citation type="submission" date="2023-04" db="EMBL/GenBank/DDBJ databases">
        <title>Marinobulbifer ophiurae gen. nov., sp. Nov., isolate from tissue of brittle star Ophioplocus japonicus.</title>
        <authorList>
            <person name="Kawano K."/>
            <person name="Sawayama S."/>
            <person name="Nakagawa S."/>
        </authorList>
    </citation>
    <scope>NUCLEOTIDE SEQUENCE [LARGE SCALE GENOMIC DNA]</scope>
    <source>
        <strain evidence="3 4">NKW57</strain>
    </source>
</reference>
<protein>
    <recommendedName>
        <fullName evidence="2">Flavodoxin-like fold domain-containing protein</fullName>
    </recommendedName>
</protein>
<dbReference type="InterPro" id="IPR046980">
    <property type="entry name" value="KefG/KefF"/>
</dbReference>
<name>A0ABQ6LVE1_9GAMM</name>
<accession>A0ABQ6LVE1</accession>
<dbReference type="InterPro" id="IPR003680">
    <property type="entry name" value="Flavodoxin_fold"/>
</dbReference>
<evidence type="ECO:0000256" key="1">
    <source>
        <dbReference type="ARBA" id="ARBA00023002"/>
    </source>
</evidence>
<comment type="caution">
    <text evidence="3">The sequence shown here is derived from an EMBL/GenBank/DDBJ whole genome shotgun (WGS) entry which is preliminary data.</text>
</comment>
<dbReference type="InterPro" id="IPR029039">
    <property type="entry name" value="Flavoprotein-like_sf"/>
</dbReference>
<feature type="domain" description="Flavodoxin-like fold" evidence="2">
    <location>
        <begin position="3"/>
        <end position="77"/>
    </location>
</feature>
<dbReference type="PANTHER" id="PTHR47307">
    <property type="entry name" value="GLUTATHIONE-REGULATED POTASSIUM-EFFLUX SYSTEM ANCILLARY PROTEIN KEFG"/>
    <property type="match status" value="1"/>
</dbReference>
<evidence type="ECO:0000259" key="2">
    <source>
        <dbReference type="Pfam" id="PF02525"/>
    </source>
</evidence>
<dbReference type="PANTHER" id="PTHR47307:SF1">
    <property type="entry name" value="GLUTATHIONE-REGULATED POTASSIUM-EFFLUX SYSTEM ANCILLARY PROTEIN KEFG"/>
    <property type="match status" value="1"/>
</dbReference>
<dbReference type="Gene3D" id="3.40.50.360">
    <property type="match status" value="1"/>
</dbReference>
<keyword evidence="4" id="KW-1185">Reference proteome</keyword>
<dbReference type="SUPFAM" id="SSF52218">
    <property type="entry name" value="Flavoproteins"/>
    <property type="match status" value="1"/>
</dbReference>
<dbReference type="Pfam" id="PF02525">
    <property type="entry name" value="Flavodoxin_2"/>
    <property type="match status" value="1"/>
</dbReference>
<gene>
    <name evidence="3" type="ORF">MNKW57_03940</name>
</gene>
<keyword evidence="1" id="KW-0560">Oxidoreductase</keyword>
<evidence type="ECO:0000313" key="4">
    <source>
        <dbReference type="Proteomes" id="UP001224392"/>
    </source>
</evidence>
<dbReference type="Proteomes" id="UP001224392">
    <property type="component" value="Unassembled WGS sequence"/>
</dbReference>
<organism evidence="3 4">
    <name type="scientific">Biformimicrobium ophioploci</name>
    <dbReference type="NCBI Taxonomy" id="3036711"/>
    <lineage>
        <taxon>Bacteria</taxon>
        <taxon>Pseudomonadati</taxon>
        <taxon>Pseudomonadota</taxon>
        <taxon>Gammaproteobacteria</taxon>
        <taxon>Cellvibrionales</taxon>
        <taxon>Microbulbiferaceae</taxon>
        <taxon>Biformimicrobium</taxon>
    </lineage>
</organism>
<proteinExistence type="predicted"/>